<dbReference type="InterPro" id="IPR014914">
    <property type="entry name" value="RES_dom"/>
</dbReference>
<comment type="caution">
    <text evidence="2">The sequence shown here is derived from an EMBL/GenBank/DDBJ whole genome shotgun (WGS) entry which is preliminary data.</text>
</comment>
<dbReference type="Proteomes" id="UP000003635">
    <property type="component" value="Unassembled WGS sequence"/>
</dbReference>
<proteinExistence type="predicted"/>
<dbReference type="SMART" id="SM00953">
    <property type="entry name" value="RES"/>
    <property type="match status" value="1"/>
</dbReference>
<name>Q2CHH8_OCEGH</name>
<dbReference type="OrthoDB" id="9789501at2"/>
<dbReference type="HOGENOM" id="CLU_133611_0_1_5"/>
<dbReference type="AlphaFoldDB" id="Q2CHH8"/>
<feature type="domain" description="RES" evidence="1">
    <location>
        <begin position="24"/>
        <end position="146"/>
    </location>
</feature>
<keyword evidence="3" id="KW-1185">Reference proteome</keyword>
<dbReference type="EMBL" id="AAOT01000006">
    <property type="protein sequence ID" value="EAR52061.1"/>
    <property type="molecule type" value="Genomic_DNA"/>
</dbReference>
<evidence type="ECO:0000313" key="3">
    <source>
        <dbReference type="Proteomes" id="UP000003635"/>
    </source>
</evidence>
<reference evidence="2 3" key="1">
    <citation type="journal article" date="2010" name="J. Bacteriol.">
        <title>Genome sequences of Oceanicola granulosus HTCC2516(T) and Oceanicola batsensis HTCC2597(TDelta).</title>
        <authorList>
            <person name="Thrash J.C."/>
            <person name="Cho J.C."/>
            <person name="Vergin K.L."/>
            <person name="Giovannoni S.J."/>
        </authorList>
    </citation>
    <scope>NUCLEOTIDE SEQUENCE [LARGE SCALE GENOMIC DNA]</scope>
    <source>
        <strain evidence="3">ATCC BAA-861 / DSM 15982 / KCTC 12143 / HTCC2516</strain>
    </source>
</reference>
<accession>Q2CHH8</accession>
<evidence type="ECO:0000313" key="2">
    <source>
        <dbReference type="EMBL" id="EAR52061.1"/>
    </source>
</evidence>
<dbReference type="Pfam" id="PF08808">
    <property type="entry name" value="RES"/>
    <property type="match status" value="1"/>
</dbReference>
<gene>
    <name evidence="2" type="ORF">OG2516_18390</name>
</gene>
<dbReference type="STRING" id="314256.OG2516_18390"/>
<sequence length="160" mass="17408">MTHRRLPDGLTAWRIGDPEGRFEIWSDGGARLAGGRWHLAGDPVIYASASYATAMLEKLAHFQGLLPTGQHFIEIAVPAGTAYEVFAEHQAPDWRAPGSPGAAAFGHRWAQEGRSALLLVPSAIAPMERNVLFNTAHPDFAAIRPGLETPVWWDSRLFGG</sequence>
<dbReference type="RefSeq" id="WP_007256979.1">
    <property type="nucleotide sequence ID" value="NZ_CH724110.1"/>
</dbReference>
<dbReference type="eggNOG" id="COG5654">
    <property type="taxonomic scope" value="Bacteria"/>
</dbReference>
<evidence type="ECO:0000259" key="1">
    <source>
        <dbReference type="SMART" id="SM00953"/>
    </source>
</evidence>
<protein>
    <recommendedName>
        <fullName evidence="1">RES domain-containing protein</fullName>
    </recommendedName>
</protein>
<organism evidence="2 3">
    <name type="scientific">Oceanicola granulosus (strain ATCC BAA-861 / DSM 15982 / KCTC 12143 / HTCC2516)</name>
    <dbReference type="NCBI Taxonomy" id="314256"/>
    <lineage>
        <taxon>Bacteria</taxon>
        <taxon>Pseudomonadati</taxon>
        <taxon>Pseudomonadota</taxon>
        <taxon>Alphaproteobacteria</taxon>
        <taxon>Rhodobacterales</taxon>
        <taxon>Roseobacteraceae</taxon>
        <taxon>Oceanicola</taxon>
    </lineage>
</organism>